<accession>A0A1H8MZ47</accession>
<dbReference type="AlphaFoldDB" id="A0A1H8MZ47"/>
<dbReference type="Proteomes" id="UP000199126">
    <property type="component" value="Unassembled WGS sequence"/>
</dbReference>
<organism evidence="2 3">
    <name type="scientific">Halogranum amylolyticum</name>
    <dbReference type="NCBI Taxonomy" id="660520"/>
    <lineage>
        <taxon>Archaea</taxon>
        <taxon>Methanobacteriati</taxon>
        <taxon>Methanobacteriota</taxon>
        <taxon>Stenosarchaea group</taxon>
        <taxon>Halobacteria</taxon>
        <taxon>Halobacteriales</taxon>
        <taxon>Haloferacaceae</taxon>
    </lineage>
</organism>
<evidence type="ECO:0000256" key="1">
    <source>
        <dbReference type="SAM" id="MobiDB-lite"/>
    </source>
</evidence>
<sequence length="327" mass="34784">MAREPADGSQQRGASSSEKPFLNRREYLRLGATATAVGTVSAATMPTSVAAASSTDHVFNDRLNAVDDLGMDPTGEEAIDDALTELPDETLVAFPAGEYLVTDEIETDEEKRVGIEPAAGATDDVRFVVDASSEDASESESPGVLSSRSDDDLAADSAERDASADGHAGSTLLVYREASLELRRVDLADFDSATTFTGGNPKTLTIVGPDDGVANYRLTVSDRIDARGDEGTQQSAGLPSTSVEDAIGDTRHSYRYTGEIASFRLDGEATVLVDGQEVVPEELAADGPLSLPELLVFDAREADSGYELRVAPRDDRPFDADHVQRRH</sequence>
<name>A0A1H8MZ47_9EURY</name>
<evidence type="ECO:0000313" key="3">
    <source>
        <dbReference type="Proteomes" id="UP000199126"/>
    </source>
</evidence>
<feature type="region of interest" description="Disordered" evidence="1">
    <location>
        <begin position="227"/>
        <end position="246"/>
    </location>
</feature>
<feature type="region of interest" description="Disordered" evidence="1">
    <location>
        <begin position="131"/>
        <end position="166"/>
    </location>
</feature>
<dbReference type="InterPro" id="IPR006311">
    <property type="entry name" value="TAT_signal"/>
</dbReference>
<protein>
    <recommendedName>
        <fullName evidence="4">Pectate lyase superfamily protein</fullName>
    </recommendedName>
</protein>
<proteinExistence type="predicted"/>
<dbReference type="RefSeq" id="WP_089820591.1">
    <property type="nucleotide sequence ID" value="NZ_FODV01000001.1"/>
</dbReference>
<feature type="region of interest" description="Disordered" evidence="1">
    <location>
        <begin position="1"/>
        <end position="22"/>
    </location>
</feature>
<dbReference type="EMBL" id="FODV01000001">
    <property type="protein sequence ID" value="SEO22627.1"/>
    <property type="molecule type" value="Genomic_DNA"/>
</dbReference>
<feature type="compositionally biased region" description="Polar residues" evidence="1">
    <location>
        <begin position="8"/>
        <end position="18"/>
    </location>
</feature>
<dbReference type="OrthoDB" id="202667at2157"/>
<evidence type="ECO:0008006" key="4">
    <source>
        <dbReference type="Google" id="ProtNLM"/>
    </source>
</evidence>
<keyword evidence="3" id="KW-1185">Reference proteome</keyword>
<gene>
    <name evidence="2" type="ORF">SAMN04487948_101199</name>
</gene>
<evidence type="ECO:0000313" key="2">
    <source>
        <dbReference type="EMBL" id="SEO22627.1"/>
    </source>
</evidence>
<dbReference type="PROSITE" id="PS51318">
    <property type="entry name" value="TAT"/>
    <property type="match status" value="1"/>
</dbReference>
<reference evidence="3" key="1">
    <citation type="submission" date="2016-10" db="EMBL/GenBank/DDBJ databases">
        <authorList>
            <person name="Varghese N."/>
            <person name="Submissions S."/>
        </authorList>
    </citation>
    <scope>NUCLEOTIDE SEQUENCE [LARGE SCALE GENOMIC DNA]</scope>
    <source>
        <strain evidence="3">CGMCC 1.10121</strain>
    </source>
</reference>
<feature type="compositionally biased region" description="Polar residues" evidence="1">
    <location>
        <begin position="231"/>
        <end position="243"/>
    </location>
</feature>